<feature type="domain" description="Protein kinase" evidence="9">
    <location>
        <begin position="983"/>
        <end position="1279"/>
    </location>
</feature>
<dbReference type="InterPro" id="IPR008271">
    <property type="entry name" value="Ser/Thr_kinase_AS"/>
</dbReference>
<dbReference type="Proteomes" id="UP000472265">
    <property type="component" value="Chromosome 22"/>
</dbReference>
<evidence type="ECO:0000256" key="8">
    <source>
        <dbReference type="SAM" id="MobiDB-lite"/>
    </source>
</evidence>
<dbReference type="PROSITE" id="PS51489">
    <property type="entry name" value="BUB1_N"/>
    <property type="match status" value="1"/>
</dbReference>
<evidence type="ECO:0000313" key="11">
    <source>
        <dbReference type="Ensembl" id="ENSSAUP00010006466.1"/>
    </source>
</evidence>
<dbReference type="GO" id="GO:0007094">
    <property type="term" value="P:mitotic spindle assembly checkpoint signaling"/>
    <property type="evidence" value="ECO:0007669"/>
    <property type="project" value="InterPro"/>
</dbReference>
<dbReference type="Gene3D" id="1.25.40.430">
    <property type="match status" value="1"/>
</dbReference>
<name>A0A671TYI1_SPAAU</name>
<reference evidence="11" key="3">
    <citation type="submission" date="2025-09" db="UniProtKB">
        <authorList>
            <consortium name="Ensembl"/>
        </authorList>
    </citation>
    <scope>IDENTIFICATION</scope>
</reference>
<reference evidence="11" key="1">
    <citation type="submission" date="2021-04" db="EMBL/GenBank/DDBJ databases">
        <authorList>
            <consortium name="Wellcome Sanger Institute Data Sharing"/>
        </authorList>
    </citation>
    <scope>NUCLEOTIDE SEQUENCE [LARGE SCALE GENOMIC DNA]</scope>
</reference>
<evidence type="ECO:0000256" key="3">
    <source>
        <dbReference type="ARBA" id="ARBA00022741"/>
    </source>
</evidence>
<feature type="binding site" evidence="7">
    <location>
        <position position="1012"/>
    </location>
    <ligand>
        <name>ATP</name>
        <dbReference type="ChEBI" id="CHEBI:30616"/>
    </ligand>
</feature>
<keyword evidence="2" id="KW-0158">Chromosome</keyword>
<evidence type="ECO:0000256" key="5">
    <source>
        <dbReference type="ARBA" id="ARBA00022840"/>
    </source>
</evidence>
<dbReference type="InterPro" id="IPR000719">
    <property type="entry name" value="Prot_kinase_dom"/>
</dbReference>
<keyword evidence="12" id="KW-1185">Reference proteome</keyword>
<evidence type="ECO:0000256" key="2">
    <source>
        <dbReference type="ARBA" id="ARBA00022454"/>
    </source>
</evidence>
<dbReference type="PROSITE" id="PS00107">
    <property type="entry name" value="PROTEIN_KINASE_ATP"/>
    <property type="match status" value="1"/>
</dbReference>
<evidence type="ECO:0000256" key="6">
    <source>
        <dbReference type="ARBA" id="ARBA00023328"/>
    </source>
</evidence>
<organism evidence="11 12">
    <name type="scientific">Sparus aurata</name>
    <name type="common">Gilthead sea bream</name>
    <dbReference type="NCBI Taxonomy" id="8175"/>
    <lineage>
        <taxon>Eukaryota</taxon>
        <taxon>Metazoa</taxon>
        <taxon>Chordata</taxon>
        <taxon>Craniata</taxon>
        <taxon>Vertebrata</taxon>
        <taxon>Euteleostomi</taxon>
        <taxon>Actinopterygii</taxon>
        <taxon>Neopterygii</taxon>
        <taxon>Teleostei</taxon>
        <taxon>Neoteleostei</taxon>
        <taxon>Acanthomorphata</taxon>
        <taxon>Eupercaria</taxon>
        <taxon>Spariformes</taxon>
        <taxon>Sparidae</taxon>
        <taxon>Sparus</taxon>
    </lineage>
</organism>
<keyword evidence="5 7" id="KW-0067">ATP-binding</keyword>
<dbReference type="GO" id="GO:0000776">
    <property type="term" value="C:kinetochore"/>
    <property type="evidence" value="ECO:0007669"/>
    <property type="project" value="UniProtKB-KW"/>
</dbReference>
<dbReference type="Pfam" id="PF08311">
    <property type="entry name" value="Mad3_BUB1_I"/>
    <property type="match status" value="1"/>
</dbReference>
<keyword evidence="6" id="KW-0137">Centromere</keyword>
<dbReference type="GO" id="GO:0005634">
    <property type="term" value="C:nucleus"/>
    <property type="evidence" value="ECO:0007669"/>
    <property type="project" value="TreeGrafter"/>
</dbReference>
<dbReference type="SMART" id="SM00220">
    <property type="entry name" value="S_TKc"/>
    <property type="match status" value="1"/>
</dbReference>
<dbReference type="Gene3D" id="6.10.130.20">
    <property type="match status" value="1"/>
</dbReference>
<sequence>MSLVFDALVQRFLTVEQYANDIRYVNFCIRCASFYPDPLALYSYIFSKGVGTRTAALYVAWAQQLEQRGLNEQADALYQKAMENQAQPADTIADELRQFQTRTQSQTAVSGGRNPLQNSHLTNQMSSHKEPVAPNKTSVDCPPKPPAVQTIVTVSRSDTSGAIPSSQTSGVQIVSQYMKDELVCEGSELCFEEVRAERYFRRLREKQEEKASQDWIAERMLREQEEDILSIISMFEKVNQELEACDSLTSQASSQRFPVVEGATALNPNPTQQSFGHPRPVNRLSSRRSLGLRLHTEPTFIHEAAATPEPPQQQDESNPRVAEAHTLSSEGFHPPFVPTDRSVHSPNPAPTFTDQAFVVQPSMVQPRTVQPVSFEQTNLSLHRPACPSGANTYGFCRDDQAQLGSSENWCPPEQNNTTHQDVAYPALPEEKLNMSQGGTGNLSHITPNTSLGYVQATPSRVLPSPTVNTREALDVIMDMFQAPTLLEDPFNNTSVVHKEAEPPGYPSNGGVSSLTKPPTTAQFTIFQDDTDKENGSAPAAPTAAAAAAPSAVEKCKPIRALAEIAVSNKPNDTPPELMPDESTMWGARYNSLNSLAACPNSTTDFAMLAQFVSTPFTHKTPSSSNFFPDQGTLPGPTLSNITYMYLCTLSQQSSTYFNYFLPLTCLLHASDLGTRFFNNHFFPVFPENNGDGADADDEAFIRRQTKKLSPIIEQSPCDESVVSQLVPSSQRHGTIVGEGLATAQLCLTTSSITMVQPPPPAVLSFRDQTVCPIDSSVPRTTGPGWDVYMSPEQPPKQASLISKQPQSSVRPRHEPFTIIEDQPTSPERAQEQVDVPMTPECALKSDWLAIGSPDVPVEPDLDAFLSPCRPNKSVDVPMSPEEPQLCPNVPMSPGLPQQFSTVDEPMMSPDRGPKADVSMNAAPTPGRMAAVQLVSDPWNDELISGLLSALTPPLTAHPRCITWQCNVPNISPKTTISMGKASLRVDGVVGEGAFATVYQATDPLTSERVVLKVQKPANPWEFYINTQLDARLQPKVRHLYNSIRSAHIFHNGSVLLGELHSYGTLLNAVNIYKTLSDKVMPQPLVIYFTICILNMVEQLHHIRIIHGDVKPDNFLLGERFLENKCFESENVDHGLVLVDLGQSIDMELFPEGTAFTAKCLTSGFQCTEMLSGKPWNYQTDYFGIAGTVHCMLFGTYMQVTNEGGVWKTNGVFRRNPHSDLWQEFFHTLLNVPDCDSLPSLRSLRCKLSSVLQQSYSSKLPTLKSRLVVLLLESRKASRR</sequence>
<dbReference type="GO" id="GO:0005524">
    <property type="term" value="F:ATP binding"/>
    <property type="evidence" value="ECO:0007669"/>
    <property type="project" value="UniProtKB-UniRule"/>
</dbReference>
<feature type="region of interest" description="Disordered" evidence="8">
    <location>
        <begin position="303"/>
        <end position="324"/>
    </location>
</feature>
<keyword evidence="3 7" id="KW-0547">Nucleotide-binding</keyword>
<dbReference type="PROSITE" id="PS00108">
    <property type="entry name" value="PROTEIN_KINASE_ST"/>
    <property type="match status" value="1"/>
</dbReference>
<feature type="region of interest" description="Disordered" evidence="8">
    <location>
        <begin position="264"/>
        <end position="283"/>
    </location>
</feature>
<evidence type="ECO:0000256" key="1">
    <source>
        <dbReference type="ARBA" id="ARBA00004629"/>
    </source>
</evidence>
<dbReference type="InParanoid" id="A0A671TYI1"/>
<evidence type="ECO:0000256" key="7">
    <source>
        <dbReference type="PROSITE-ProRule" id="PRU10141"/>
    </source>
</evidence>
<dbReference type="Pfam" id="PF00069">
    <property type="entry name" value="Pkinase"/>
    <property type="match status" value="1"/>
</dbReference>
<gene>
    <name evidence="11" type="primary">bub1</name>
</gene>
<dbReference type="PANTHER" id="PTHR14030">
    <property type="entry name" value="MITOTIC CHECKPOINT SERINE/THREONINE-PROTEIN KINASE BUB1"/>
    <property type="match status" value="1"/>
</dbReference>
<dbReference type="InterPro" id="IPR015661">
    <property type="entry name" value="Bub1/Mad3"/>
</dbReference>
<dbReference type="AlphaFoldDB" id="A0A671TYI1"/>
<dbReference type="SUPFAM" id="SSF56112">
    <property type="entry name" value="Protein kinase-like (PK-like)"/>
    <property type="match status" value="1"/>
</dbReference>
<dbReference type="OMA" id="TSDYTVW"/>
<dbReference type="SMART" id="SM00777">
    <property type="entry name" value="Mad3_BUB1_I"/>
    <property type="match status" value="1"/>
</dbReference>
<dbReference type="InterPro" id="IPR011009">
    <property type="entry name" value="Kinase-like_dom_sf"/>
</dbReference>
<dbReference type="Gene3D" id="1.10.510.10">
    <property type="entry name" value="Transferase(Phosphotransferase) domain 1"/>
    <property type="match status" value="1"/>
</dbReference>
<feature type="region of interest" description="Disordered" evidence="8">
    <location>
        <begin position="103"/>
        <end position="145"/>
    </location>
</feature>
<evidence type="ECO:0000259" key="10">
    <source>
        <dbReference type="PROSITE" id="PS51489"/>
    </source>
</evidence>
<feature type="domain" description="BUB1 N-terminal" evidence="10">
    <location>
        <begin position="1"/>
        <end position="127"/>
    </location>
</feature>
<dbReference type="GO" id="GO:0004672">
    <property type="term" value="F:protein kinase activity"/>
    <property type="evidence" value="ECO:0007669"/>
    <property type="project" value="InterPro"/>
</dbReference>
<keyword evidence="4" id="KW-0995">Kinetochore</keyword>
<protein>
    <recommendedName>
        <fullName evidence="13">BUB1 mitotic checkpoint serine/threonine kinase</fullName>
    </recommendedName>
</protein>
<evidence type="ECO:0008006" key="13">
    <source>
        <dbReference type="Google" id="ProtNLM"/>
    </source>
</evidence>
<feature type="compositionally biased region" description="Polar residues" evidence="8">
    <location>
        <begin position="103"/>
        <end position="126"/>
    </location>
</feature>
<dbReference type="Ensembl" id="ENSSAUT00010006961.1">
    <property type="protein sequence ID" value="ENSSAUP00010006466.1"/>
    <property type="gene ID" value="ENSSAUG00010003281.1"/>
</dbReference>
<evidence type="ECO:0000313" key="12">
    <source>
        <dbReference type="Proteomes" id="UP000472265"/>
    </source>
</evidence>
<evidence type="ECO:0000256" key="4">
    <source>
        <dbReference type="ARBA" id="ARBA00022838"/>
    </source>
</evidence>
<dbReference type="FunCoup" id="A0A671TYI1">
    <property type="interactions" value="982"/>
</dbReference>
<dbReference type="PROSITE" id="PS50011">
    <property type="entry name" value="PROTEIN_KINASE_DOM"/>
    <property type="match status" value="1"/>
</dbReference>
<dbReference type="PANTHER" id="PTHR14030:SF26">
    <property type="entry name" value="MITOTIC CHECKPOINT SERINE_THREONINE-PROTEIN KINASE BUB1"/>
    <property type="match status" value="1"/>
</dbReference>
<feature type="compositionally biased region" description="Polar residues" evidence="8">
    <location>
        <begin position="266"/>
        <end position="275"/>
    </location>
</feature>
<proteinExistence type="predicted"/>
<feature type="region of interest" description="Disordered" evidence="8">
    <location>
        <begin position="497"/>
        <end position="517"/>
    </location>
</feature>
<evidence type="ECO:0000259" key="9">
    <source>
        <dbReference type="PROSITE" id="PS50011"/>
    </source>
</evidence>
<dbReference type="GeneTree" id="ENSGT00940000157865"/>
<accession>A0A671TYI1</accession>
<dbReference type="InterPro" id="IPR017441">
    <property type="entry name" value="Protein_kinase_ATP_BS"/>
</dbReference>
<dbReference type="GO" id="GO:0051754">
    <property type="term" value="P:meiotic sister chromatid cohesion, centromeric"/>
    <property type="evidence" value="ECO:0007669"/>
    <property type="project" value="TreeGrafter"/>
</dbReference>
<comment type="subcellular location">
    <subcellularLocation>
        <location evidence="1">Chromosome</location>
        <location evidence="1">Centromere</location>
        <location evidence="1">Kinetochore</location>
    </subcellularLocation>
</comment>
<dbReference type="InterPro" id="IPR013212">
    <property type="entry name" value="Mad3/Bub1_I"/>
</dbReference>
<reference evidence="11" key="2">
    <citation type="submission" date="2025-08" db="UniProtKB">
        <authorList>
            <consortium name="Ensembl"/>
        </authorList>
    </citation>
    <scope>IDENTIFICATION</scope>
</reference>